<proteinExistence type="predicted"/>
<keyword evidence="3" id="KW-1185">Reference proteome</keyword>
<dbReference type="AlphaFoldDB" id="A0A9E7PMB6"/>
<protein>
    <submittedName>
        <fullName evidence="2">Uncharacterized protein</fullName>
    </submittedName>
</protein>
<dbReference type="KEGG" id="mend:L6E24_11455"/>
<name>A0A9E7PMB6_9EURY</name>
<dbReference type="Proteomes" id="UP001060368">
    <property type="component" value="Chromosome"/>
</dbReference>
<evidence type="ECO:0000313" key="3">
    <source>
        <dbReference type="Proteomes" id="UP001060368"/>
    </source>
</evidence>
<feature type="region of interest" description="Disordered" evidence="1">
    <location>
        <begin position="286"/>
        <end position="310"/>
    </location>
</feature>
<organism evidence="2 3">
    <name type="scientific">Methanoplanus endosymbiosus</name>
    <dbReference type="NCBI Taxonomy" id="33865"/>
    <lineage>
        <taxon>Archaea</taxon>
        <taxon>Methanobacteriati</taxon>
        <taxon>Methanobacteriota</taxon>
        <taxon>Stenosarchaea group</taxon>
        <taxon>Methanomicrobia</taxon>
        <taxon>Methanomicrobiales</taxon>
        <taxon>Methanomicrobiaceae</taxon>
        <taxon>Methanoplanus</taxon>
    </lineage>
</organism>
<feature type="compositionally biased region" description="Polar residues" evidence="1">
    <location>
        <begin position="291"/>
        <end position="309"/>
    </location>
</feature>
<reference evidence="2" key="1">
    <citation type="submission" date="2022-04" db="EMBL/GenBank/DDBJ databases">
        <title>Complete genome of Methanoplanus endosymbiosus DSM 3599.</title>
        <authorList>
            <person name="Chen S.-C."/>
            <person name="You Y.-T."/>
            <person name="Zhou Y.-Z."/>
            <person name="Lai M.-C."/>
        </authorList>
    </citation>
    <scope>NUCLEOTIDE SEQUENCE</scope>
    <source>
        <strain evidence="2">DSM 3599</strain>
    </source>
</reference>
<accession>A0A9E7PMB6</accession>
<sequence>MNSKQITILIMAGIILIALTLPASADKIIPTSTKVFFEKNGGPYNGTVSFTVSCHGYIIDDTEPNAKHYWLKGKYQRKEPGTYDQTEVFSYSATVDHYGDEIFEPFYLNYRVIDYCTLSGETNGQKFVIENAGVSPIPDCKMRERIVGYQSMNLKSDVCYINNNQSDKCRADERESKSEAYDQCEKYLEEFDKNKLYPEDTRTFDRNGKTIIITEAYERCTDKADSIDLNCTVFDDEVSCSDYCDPDGNPLYRDCNLHYTIPTDKNGNIIETDTKQKSGKKDLIITPAEPESQSNDANNETDVNNMTSEDFQKDTDDNLFTAIMKFLGLIK</sequence>
<gene>
    <name evidence="2" type="ORF">L6E24_11455</name>
</gene>
<dbReference type="EMBL" id="CP096115">
    <property type="protein sequence ID" value="UUX91967.1"/>
    <property type="molecule type" value="Genomic_DNA"/>
</dbReference>
<dbReference type="RefSeq" id="WP_257742118.1">
    <property type="nucleotide sequence ID" value="NZ_CP096115.1"/>
</dbReference>
<dbReference type="GeneID" id="74308326"/>
<evidence type="ECO:0000313" key="2">
    <source>
        <dbReference type="EMBL" id="UUX91967.1"/>
    </source>
</evidence>
<evidence type="ECO:0000256" key="1">
    <source>
        <dbReference type="SAM" id="MobiDB-lite"/>
    </source>
</evidence>